<dbReference type="Gene3D" id="3.40.50.10090">
    <property type="match status" value="2"/>
</dbReference>
<proteinExistence type="predicted"/>
<dbReference type="InterPro" id="IPR003754">
    <property type="entry name" value="4pyrrol_synth_uPrphyn_synth"/>
</dbReference>
<dbReference type="OrthoDB" id="1523900at2"/>
<dbReference type="GO" id="GO:0005829">
    <property type="term" value="C:cytosol"/>
    <property type="evidence" value="ECO:0007669"/>
    <property type="project" value="TreeGrafter"/>
</dbReference>
<reference evidence="2 3" key="1">
    <citation type="submission" date="2019-06" db="EMBL/GenBank/DDBJ databases">
        <title>Complete genome sequence of Antarcticibacterium flavum KCTC 52984T from an Antarctic marine sediment.</title>
        <authorList>
            <person name="Lee Y.M."/>
            <person name="Shin S.C."/>
        </authorList>
    </citation>
    <scope>NUCLEOTIDE SEQUENCE [LARGE SCALE GENOMIC DNA]</scope>
    <source>
        <strain evidence="2 3">KCTC 52984</strain>
    </source>
</reference>
<protein>
    <submittedName>
        <fullName evidence="2">Uroporphyrinogen-III synthase</fullName>
    </submittedName>
</protein>
<organism evidence="2 3">
    <name type="scientific">Antarcticibacterium flavum</name>
    <dbReference type="NCBI Taxonomy" id="2058175"/>
    <lineage>
        <taxon>Bacteria</taxon>
        <taxon>Pseudomonadati</taxon>
        <taxon>Bacteroidota</taxon>
        <taxon>Flavobacteriia</taxon>
        <taxon>Flavobacteriales</taxon>
        <taxon>Flavobacteriaceae</taxon>
        <taxon>Antarcticibacterium</taxon>
    </lineage>
</organism>
<dbReference type="Pfam" id="PF02602">
    <property type="entry name" value="HEM4"/>
    <property type="match status" value="1"/>
</dbReference>
<keyword evidence="3" id="KW-1185">Reference proteome</keyword>
<accession>A0A5B7X4R3</accession>
<dbReference type="GO" id="GO:0004852">
    <property type="term" value="F:uroporphyrinogen-III synthase activity"/>
    <property type="evidence" value="ECO:0007669"/>
    <property type="project" value="InterPro"/>
</dbReference>
<dbReference type="Proteomes" id="UP000309016">
    <property type="component" value="Chromosome"/>
</dbReference>
<sequence>MPTLLSTKKLTLPQKHLLLNTGIGLVEYDAIGIKVLELPQNLNLQKNLIFTSKNAVRAVLPYLNREVIFGSEVFCVGEKTAALLKTEGFQVVECENYGKSLATKIIKEYSDRSFTFFCGKMRREEIPHLLKGSNINFTEVLVYDTRLNKKEIKSEFDGILFFSPSGVKSFTRKNKISGATAFCIGTTTAAEAGKHTNDIIIANKPTIENVIVGAVKHFKNR</sequence>
<dbReference type="KEGG" id="afla:FHG64_10205"/>
<evidence type="ECO:0000313" key="3">
    <source>
        <dbReference type="Proteomes" id="UP000309016"/>
    </source>
</evidence>
<gene>
    <name evidence="2" type="ORF">FHG64_10205</name>
</gene>
<dbReference type="InterPro" id="IPR036108">
    <property type="entry name" value="4pyrrol_syn_uPrphyn_synt_sf"/>
</dbReference>
<dbReference type="EMBL" id="CP040812">
    <property type="protein sequence ID" value="QCY69741.1"/>
    <property type="molecule type" value="Genomic_DNA"/>
</dbReference>
<dbReference type="SUPFAM" id="SSF69618">
    <property type="entry name" value="HemD-like"/>
    <property type="match status" value="1"/>
</dbReference>
<name>A0A5B7X4R3_9FLAO</name>
<evidence type="ECO:0000259" key="1">
    <source>
        <dbReference type="Pfam" id="PF02602"/>
    </source>
</evidence>
<feature type="domain" description="Tetrapyrrole biosynthesis uroporphyrinogen III synthase" evidence="1">
    <location>
        <begin position="41"/>
        <end position="210"/>
    </location>
</feature>
<dbReference type="CDD" id="cd06578">
    <property type="entry name" value="HemD"/>
    <property type="match status" value="1"/>
</dbReference>
<evidence type="ECO:0000313" key="2">
    <source>
        <dbReference type="EMBL" id="QCY69741.1"/>
    </source>
</evidence>
<dbReference type="GO" id="GO:0006780">
    <property type="term" value="P:uroporphyrinogen III biosynthetic process"/>
    <property type="evidence" value="ECO:0007669"/>
    <property type="project" value="InterPro"/>
</dbReference>
<dbReference type="PANTHER" id="PTHR12390:SF0">
    <property type="entry name" value="UROPORPHYRINOGEN-III SYNTHASE"/>
    <property type="match status" value="1"/>
</dbReference>
<dbReference type="PANTHER" id="PTHR12390">
    <property type="entry name" value="UROPORPHYRINOGEN III SYNTHASE"/>
    <property type="match status" value="1"/>
</dbReference>
<dbReference type="RefSeq" id="WP_139066306.1">
    <property type="nucleotide sequence ID" value="NZ_CP040812.1"/>
</dbReference>
<dbReference type="InterPro" id="IPR039793">
    <property type="entry name" value="UROS/Hem4"/>
</dbReference>
<dbReference type="AlphaFoldDB" id="A0A5B7X4R3"/>